<dbReference type="EMBL" id="BJXB01000015">
    <property type="protein sequence ID" value="GEM47826.1"/>
    <property type="molecule type" value="Genomic_DNA"/>
</dbReference>
<organism evidence="11 12">
    <name type="scientific">Deinococcus cellulosilyticus (strain DSM 18568 / NBRC 106333 / KACC 11606 / 5516J-15)</name>
    <dbReference type="NCBI Taxonomy" id="1223518"/>
    <lineage>
        <taxon>Bacteria</taxon>
        <taxon>Thermotogati</taxon>
        <taxon>Deinococcota</taxon>
        <taxon>Deinococci</taxon>
        <taxon>Deinococcales</taxon>
        <taxon>Deinococcaceae</taxon>
        <taxon>Deinococcus</taxon>
    </lineage>
</organism>
<feature type="transmembrane region" description="Helical" evidence="9">
    <location>
        <begin position="86"/>
        <end position="106"/>
    </location>
</feature>
<comment type="caution">
    <text evidence="9">Lacks conserved residue(s) required for the propagation of feature annotation.</text>
</comment>
<feature type="active site" evidence="9">
    <location>
        <position position="111"/>
    </location>
</feature>
<name>A0A511N5W5_DEIC1</name>
<comment type="pathway">
    <text evidence="9">Protein modification; lipoprotein biosynthesis (signal peptide cleavage).</text>
</comment>
<evidence type="ECO:0000256" key="2">
    <source>
        <dbReference type="ARBA" id="ARBA00022475"/>
    </source>
</evidence>
<keyword evidence="5 9" id="KW-0064">Aspartyl protease</keyword>
<keyword evidence="6 9" id="KW-0378">Hydrolase</keyword>
<evidence type="ECO:0000256" key="3">
    <source>
        <dbReference type="ARBA" id="ARBA00022670"/>
    </source>
</evidence>
<evidence type="ECO:0000256" key="7">
    <source>
        <dbReference type="ARBA" id="ARBA00022989"/>
    </source>
</evidence>
<keyword evidence="3 9" id="KW-0645">Protease</keyword>
<dbReference type="PANTHER" id="PTHR33695">
    <property type="entry name" value="LIPOPROTEIN SIGNAL PEPTIDASE"/>
    <property type="match status" value="1"/>
</dbReference>
<protein>
    <recommendedName>
        <fullName evidence="9">Lipoprotein signal peptidase</fullName>
        <ecNumber evidence="9">3.4.23.36</ecNumber>
    </recommendedName>
    <alternativeName>
        <fullName evidence="9">Prolipoprotein signal peptidase</fullName>
    </alternativeName>
    <alternativeName>
        <fullName evidence="9">Signal peptidase II</fullName>
        <shortName evidence="9">SPase II</shortName>
    </alternativeName>
</protein>
<keyword evidence="12" id="KW-1185">Reference proteome</keyword>
<evidence type="ECO:0000256" key="1">
    <source>
        <dbReference type="ARBA" id="ARBA00006139"/>
    </source>
</evidence>
<gene>
    <name evidence="9 11" type="primary">lspA</name>
    <name evidence="11" type="ORF">DC3_34610</name>
</gene>
<dbReference type="GO" id="GO:0004190">
    <property type="term" value="F:aspartic-type endopeptidase activity"/>
    <property type="evidence" value="ECO:0007669"/>
    <property type="project" value="UniProtKB-UniRule"/>
</dbReference>
<evidence type="ECO:0000256" key="10">
    <source>
        <dbReference type="RuleBase" id="RU004181"/>
    </source>
</evidence>
<evidence type="ECO:0000256" key="6">
    <source>
        <dbReference type="ARBA" id="ARBA00022801"/>
    </source>
</evidence>
<keyword evidence="7 9" id="KW-1133">Transmembrane helix</keyword>
<dbReference type="PANTHER" id="PTHR33695:SF1">
    <property type="entry name" value="LIPOPROTEIN SIGNAL PEPTIDASE"/>
    <property type="match status" value="1"/>
</dbReference>
<dbReference type="UniPathway" id="UPA00665"/>
<sequence>MPVALLIFAVLIGLDQWLKVWSLGHLQTDTYTPVIQNVLSLILTFNTGAAWNLFAGATVFLAVLRVGVGIGLLFYLSKQKPQGITFWSLLLIAVGAVGNAIDVFWYGKVIDMFYSHQLSWVTQRIYGQPFPIFNLADICIVSGTILLMASSLFARKPEAPRNTLEA</sequence>
<dbReference type="Proteomes" id="UP000321306">
    <property type="component" value="Unassembled WGS sequence"/>
</dbReference>
<comment type="similarity">
    <text evidence="1 9 10">Belongs to the peptidase A8 family.</text>
</comment>
<reference evidence="11 12" key="1">
    <citation type="submission" date="2019-07" db="EMBL/GenBank/DDBJ databases">
        <title>Whole genome shotgun sequence of Deinococcus cellulosilyticus NBRC 106333.</title>
        <authorList>
            <person name="Hosoyama A."/>
            <person name="Uohara A."/>
            <person name="Ohji S."/>
            <person name="Ichikawa N."/>
        </authorList>
    </citation>
    <scope>NUCLEOTIDE SEQUENCE [LARGE SCALE GENOMIC DNA]</scope>
    <source>
        <strain evidence="11 12">NBRC 106333</strain>
    </source>
</reference>
<proteinExistence type="inferred from homology"/>
<dbReference type="NCBIfam" id="TIGR00077">
    <property type="entry name" value="lspA"/>
    <property type="match status" value="1"/>
</dbReference>
<feature type="transmembrane region" description="Helical" evidence="9">
    <location>
        <begin position="50"/>
        <end position="74"/>
    </location>
</feature>
<comment type="caution">
    <text evidence="11">The sequence shown here is derived from an EMBL/GenBank/DDBJ whole genome shotgun (WGS) entry which is preliminary data.</text>
</comment>
<feature type="active site" evidence="9">
    <location>
        <position position="137"/>
    </location>
</feature>
<dbReference type="Pfam" id="PF01252">
    <property type="entry name" value="Peptidase_A8"/>
    <property type="match status" value="1"/>
</dbReference>
<dbReference type="GO" id="GO:0006508">
    <property type="term" value="P:proteolysis"/>
    <property type="evidence" value="ECO:0007669"/>
    <property type="project" value="UniProtKB-KW"/>
</dbReference>
<comment type="subcellular location">
    <subcellularLocation>
        <location evidence="9">Cell membrane</location>
        <topology evidence="9">Multi-pass membrane protein</topology>
    </subcellularLocation>
</comment>
<dbReference type="RefSeq" id="WP_146886385.1">
    <property type="nucleotide sequence ID" value="NZ_BJXB01000015.1"/>
</dbReference>
<evidence type="ECO:0000256" key="9">
    <source>
        <dbReference type="HAMAP-Rule" id="MF_00161"/>
    </source>
</evidence>
<comment type="function">
    <text evidence="9">This protein specifically catalyzes the removal of signal peptides from prolipoproteins.</text>
</comment>
<dbReference type="InterPro" id="IPR001872">
    <property type="entry name" value="Peptidase_A8"/>
</dbReference>
<feature type="transmembrane region" description="Helical" evidence="9">
    <location>
        <begin position="132"/>
        <end position="154"/>
    </location>
</feature>
<keyword evidence="8 9" id="KW-0472">Membrane</keyword>
<dbReference type="HAMAP" id="MF_00161">
    <property type="entry name" value="LspA"/>
    <property type="match status" value="1"/>
</dbReference>
<dbReference type="GO" id="GO:0005886">
    <property type="term" value="C:plasma membrane"/>
    <property type="evidence" value="ECO:0007669"/>
    <property type="project" value="UniProtKB-SubCell"/>
</dbReference>
<keyword evidence="2 9" id="KW-1003">Cell membrane</keyword>
<dbReference type="PRINTS" id="PR00781">
    <property type="entry name" value="LIPOSIGPTASE"/>
</dbReference>
<accession>A0A511N5W5</accession>
<evidence type="ECO:0000256" key="5">
    <source>
        <dbReference type="ARBA" id="ARBA00022750"/>
    </source>
</evidence>
<dbReference type="AlphaFoldDB" id="A0A511N5W5"/>
<comment type="catalytic activity">
    <reaction evidence="9">
        <text>Release of signal peptides from bacterial membrane prolipoproteins. Hydrolyzes -Xaa-Yaa-Zaa-|-(S,diacylglyceryl)Cys-, in which Xaa is hydrophobic (preferably Leu), and Yaa (Ala or Ser) and Zaa (Gly or Ala) have small, neutral side chains.</text>
        <dbReference type="EC" id="3.4.23.36"/>
    </reaction>
</comment>
<evidence type="ECO:0000313" key="12">
    <source>
        <dbReference type="Proteomes" id="UP000321306"/>
    </source>
</evidence>
<dbReference type="OrthoDB" id="9810259at2"/>
<evidence type="ECO:0000313" key="11">
    <source>
        <dbReference type="EMBL" id="GEM47826.1"/>
    </source>
</evidence>
<evidence type="ECO:0000256" key="4">
    <source>
        <dbReference type="ARBA" id="ARBA00022692"/>
    </source>
</evidence>
<keyword evidence="11" id="KW-0449">Lipoprotein</keyword>
<evidence type="ECO:0000256" key="8">
    <source>
        <dbReference type="ARBA" id="ARBA00023136"/>
    </source>
</evidence>
<dbReference type="EC" id="3.4.23.36" evidence="9"/>
<keyword evidence="4 9" id="KW-0812">Transmembrane</keyword>